<organism evidence="1 2">
    <name type="scientific">Penicillium nalgiovense</name>
    <dbReference type="NCBI Taxonomy" id="60175"/>
    <lineage>
        <taxon>Eukaryota</taxon>
        <taxon>Fungi</taxon>
        <taxon>Dikarya</taxon>
        <taxon>Ascomycota</taxon>
        <taxon>Pezizomycotina</taxon>
        <taxon>Eurotiomycetes</taxon>
        <taxon>Eurotiomycetidae</taxon>
        <taxon>Eurotiales</taxon>
        <taxon>Aspergillaceae</taxon>
        <taxon>Penicillium</taxon>
    </lineage>
</organism>
<proteinExistence type="predicted"/>
<keyword evidence="2" id="KW-1185">Reference proteome</keyword>
<evidence type="ECO:0000313" key="1">
    <source>
        <dbReference type="EMBL" id="OQE28266.1"/>
    </source>
</evidence>
<accession>A0A1V6TQ28</accession>
<dbReference type="Proteomes" id="UP000191691">
    <property type="component" value="Unassembled WGS sequence"/>
</dbReference>
<protein>
    <submittedName>
        <fullName evidence="1">Uncharacterized protein</fullName>
    </submittedName>
</protein>
<reference evidence="2" key="1">
    <citation type="journal article" date="2017" name="Nat. Microbiol.">
        <title>Global analysis of biosynthetic gene clusters reveals vast potential of secondary metabolite production in Penicillium species.</title>
        <authorList>
            <person name="Nielsen J.C."/>
            <person name="Grijseels S."/>
            <person name="Prigent S."/>
            <person name="Ji B."/>
            <person name="Dainat J."/>
            <person name="Nielsen K.F."/>
            <person name="Frisvad J.C."/>
            <person name="Workman M."/>
            <person name="Nielsen J."/>
        </authorList>
    </citation>
    <scope>NUCLEOTIDE SEQUENCE [LARGE SCALE GENOMIC DNA]</scope>
    <source>
        <strain evidence="2">IBT 13039</strain>
    </source>
</reference>
<dbReference type="AlphaFoldDB" id="A0A1V6TQ28"/>
<dbReference type="EMBL" id="MOOB01000965">
    <property type="protein sequence ID" value="OQE28266.1"/>
    <property type="molecule type" value="Genomic_DNA"/>
</dbReference>
<gene>
    <name evidence="1" type="ORF">PENNAL_c0965G07432</name>
</gene>
<evidence type="ECO:0000313" key="2">
    <source>
        <dbReference type="Proteomes" id="UP000191691"/>
    </source>
</evidence>
<name>A0A1V6TQ28_PENNA</name>
<sequence>MHIAQSNNSRPRGMLVYNCSVVAARNLWECGGIQPLASQILPCR</sequence>
<comment type="caution">
    <text evidence="1">The sequence shown here is derived from an EMBL/GenBank/DDBJ whole genome shotgun (WGS) entry which is preliminary data.</text>
</comment>